<keyword evidence="1" id="KW-0732">Signal</keyword>
<gene>
    <name evidence="2" type="ORF">I7X39_15680</name>
</gene>
<comment type="caution">
    <text evidence="2">The sequence shown here is derived from an EMBL/GenBank/DDBJ whole genome shotgun (WGS) entry which is preliminary data.</text>
</comment>
<feature type="chain" id="PRO_5036837854" evidence="1">
    <location>
        <begin position="25"/>
        <end position="406"/>
    </location>
</feature>
<evidence type="ECO:0000313" key="3">
    <source>
        <dbReference type="Proteomes" id="UP000613266"/>
    </source>
</evidence>
<dbReference type="EMBL" id="JAEDAK010000011">
    <property type="protein sequence ID" value="MBH9578331.1"/>
    <property type="molecule type" value="Genomic_DNA"/>
</dbReference>
<proteinExistence type="predicted"/>
<dbReference type="Proteomes" id="UP000613266">
    <property type="component" value="Unassembled WGS sequence"/>
</dbReference>
<evidence type="ECO:0000313" key="2">
    <source>
        <dbReference type="EMBL" id="MBH9578331.1"/>
    </source>
</evidence>
<name>A0A931J2I1_9BURK</name>
<dbReference type="InterPro" id="IPR010869">
    <property type="entry name" value="DUF1501"/>
</dbReference>
<accession>A0A931J2I1</accession>
<dbReference type="AlphaFoldDB" id="A0A931J2I1"/>
<protein>
    <submittedName>
        <fullName evidence="2">DUF1501 domain-containing protein</fullName>
    </submittedName>
</protein>
<dbReference type="PANTHER" id="PTHR43737">
    <property type="entry name" value="BLL7424 PROTEIN"/>
    <property type="match status" value="1"/>
</dbReference>
<evidence type="ECO:0000256" key="1">
    <source>
        <dbReference type="SAM" id="SignalP"/>
    </source>
</evidence>
<sequence length="406" mass="41822">MSLHRRHLLLASLPAALLSPRARAAGAPPKRWIVVLLRGAIDGLSVCAPYAEPDYARERPGIALPPPGQEGGLLDLDGRFGLHPALAPLQPLWAAGQFGFVQACGAPTSSRSHFEAQDELEAGTPGVKTTPDGWLARLLQGDEAGVQAVYTAPTRPKLLSGPASARVAALPGATRAPERPALGAALDRLYAQDPQYAATWQAAQSGRSQMAGALEAGQGMNGSMAGGDPTADRGAPGANTLPATARRLAQVLRADPTLRFACVELGGWDTHARQGAAQGQLAGRLAPLGQGLATLAQSLGPLWADTVVTVISEFGRTVAENGTGGTDHGHGNALWLLGGAVRGGQVLGAWPGLDSAARFQGRDLAVTTDYRAVLAGVAAQHLGLRDATLARLFPSYAGAPMPVLRA</sequence>
<organism evidence="2 3">
    <name type="scientific">Inhella proteolytica</name>
    <dbReference type="NCBI Taxonomy" id="2795029"/>
    <lineage>
        <taxon>Bacteria</taxon>
        <taxon>Pseudomonadati</taxon>
        <taxon>Pseudomonadota</taxon>
        <taxon>Betaproteobacteria</taxon>
        <taxon>Burkholderiales</taxon>
        <taxon>Sphaerotilaceae</taxon>
        <taxon>Inhella</taxon>
    </lineage>
</organism>
<dbReference type="PANTHER" id="PTHR43737:SF1">
    <property type="entry name" value="DUF1501 DOMAIN-CONTAINING PROTEIN"/>
    <property type="match status" value="1"/>
</dbReference>
<dbReference type="RefSeq" id="WP_198112101.1">
    <property type="nucleotide sequence ID" value="NZ_JAEDAK010000011.1"/>
</dbReference>
<keyword evidence="3" id="KW-1185">Reference proteome</keyword>
<feature type="signal peptide" evidence="1">
    <location>
        <begin position="1"/>
        <end position="24"/>
    </location>
</feature>
<dbReference type="Pfam" id="PF07394">
    <property type="entry name" value="DUF1501"/>
    <property type="match status" value="1"/>
</dbReference>
<reference evidence="2" key="1">
    <citation type="submission" date="2020-12" db="EMBL/GenBank/DDBJ databases">
        <title>The genome sequence of Inhella sp. 1Y17.</title>
        <authorList>
            <person name="Liu Y."/>
        </authorList>
    </citation>
    <scope>NUCLEOTIDE SEQUENCE</scope>
    <source>
        <strain evidence="2">1Y17</strain>
    </source>
</reference>